<evidence type="ECO:0000313" key="3">
    <source>
        <dbReference type="Proteomes" id="UP001177769"/>
    </source>
</evidence>
<dbReference type="Gene3D" id="3.40.630.30">
    <property type="match status" value="1"/>
</dbReference>
<proteinExistence type="predicted"/>
<dbReference type="InterPro" id="IPR000182">
    <property type="entry name" value="GNAT_dom"/>
</dbReference>
<dbReference type="PANTHER" id="PTHR43792:SF1">
    <property type="entry name" value="N-ACETYLTRANSFERASE DOMAIN-CONTAINING PROTEIN"/>
    <property type="match status" value="1"/>
</dbReference>
<accession>A0AA95SP94</accession>
<dbReference type="KEGG" id="pais:PFX98_07720"/>
<dbReference type="PANTHER" id="PTHR43792">
    <property type="entry name" value="GNAT FAMILY, PUTATIVE (AFU_ORTHOLOGUE AFUA_3G00765)-RELATED-RELATED"/>
    <property type="match status" value="1"/>
</dbReference>
<gene>
    <name evidence="2" type="ORF">PFX98_07720</name>
</gene>
<dbReference type="AlphaFoldDB" id="A0AA95SP94"/>
<dbReference type="InterPro" id="IPR016181">
    <property type="entry name" value="Acyl_CoA_acyltransferase"/>
</dbReference>
<reference evidence="2" key="1">
    <citation type="submission" date="2023-01" db="EMBL/GenBank/DDBJ databases">
        <title>Whole genome sequence of Paucibacter sp. S2-9 isolated from pond sediment.</title>
        <authorList>
            <person name="Jung J.Y."/>
        </authorList>
    </citation>
    <scope>NUCLEOTIDE SEQUENCE</scope>
    <source>
        <strain evidence="2">S2-9</strain>
    </source>
</reference>
<dbReference type="PROSITE" id="PS51186">
    <property type="entry name" value="GNAT"/>
    <property type="match status" value="1"/>
</dbReference>
<dbReference type="EMBL" id="CP116346">
    <property type="protein sequence ID" value="WIT13492.1"/>
    <property type="molecule type" value="Genomic_DNA"/>
</dbReference>
<organism evidence="2 3">
    <name type="scientific">Paucibacter sediminis</name>
    <dbReference type="NCBI Taxonomy" id="3019553"/>
    <lineage>
        <taxon>Bacteria</taxon>
        <taxon>Pseudomonadati</taxon>
        <taxon>Pseudomonadota</taxon>
        <taxon>Betaproteobacteria</taxon>
        <taxon>Burkholderiales</taxon>
        <taxon>Sphaerotilaceae</taxon>
        <taxon>Roseateles</taxon>
    </lineage>
</organism>
<sequence length="176" mass="20239">MSTLTTARLRLEPVNETHLEGLYALNSLPEVMRYITGKPDSREDTVAMIERIQQRWAQFGFGWWAFIEISSGEVIGMGCVQHLARDPANPLELGWRLHPKHWHRGYASEAAKRMAAFAFDELQVPLLCAVCHHENKASATVMQRLGMVYKGEERWYEMDCSVYQITRDDWSLHSAS</sequence>
<name>A0AA95SP94_9BURK</name>
<protein>
    <submittedName>
        <fullName evidence="2">GNAT family N-acetyltransferase</fullName>
    </submittedName>
</protein>
<dbReference type="GO" id="GO:0016747">
    <property type="term" value="F:acyltransferase activity, transferring groups other than amino-acyl groups"/>
    <property type="evidence" value="ECO:0007669"/>
    <property type="project" value="InterPro"/>
</dbReference>
<feature type="domain" description="N-acetyltransferase" evidence="1">
    <location>
        <begin position="9"/>
        <end position="168"/>
    </location>
</feature>
<evidence type="ECO:0000259" key="1">
    <source>
        <dbReference type="PROSITE" id="PS51186"/>
    </source>
</evidence>
<dbReference type="RefSeq" id="WP_285234607.1">
    <property type="nucleotide sequence ID" value="NZ_CP116346.1"/>
</dbReference>
<dbReference type="Pfam" id="PF13302">
    <property type="entry name" value="Acetyltransf_3"/>
    <property type="match status" value="1"/>
</dbReference>
<dbReference type="Proteomes" id="UP001177769">
    <property type="component" value="Chromosome"/>
</dbReference>
<dbReference type="InterPro" id="IPR051531">
    <property type="entry name" value="N-acetyltransferase"/>
</dbReference>
<keyword evidence="3" id="KW-1185">Reference proteome</keyword>
<evidence type="ECO:0000313" key="2">
    <source>
        <dbReference type="EMBL" id="WIT13492.1"/>
    </source>
</evidence>
<dbReference type="SUPFAM" id="SSF55729">
    <property type="entry name" value="Acyl-CoA N-acyltransferases (Nat)"/>
    <property type="match status" value="1"/>
</dbReference>